<dbReference type="InterPro" id="IPR050557">
    <property type="entry name" value="RTX_toxin/Mannuronan_C5-epim"/>
</dbReference>
<dbReference type="PANTHER" id="PTHR38340">
    <property type="entry name" value="S-LAYER PROTEIN"/>
    <property type="match status" value="1"/>
</dbReference>
<evidence type="ECO:0000256" key="1">
    <source>
        <dbReference type="ARBA" id="ARBA00004613"/>
    </source>
</evidence>
<comment type="subcellular location">
    <subcellularLocation>
        <location evidence="1">Secreted</location>
    </subcellularLocation>
</comment>
<evidence type="ECO:0000313" key="4">
    <source>
        <dbReference type="Proteomes" id="UP001576774"/>
    </source>
</evidence>
<dbReference type="Gene3D" id="2.150.10.10">
    <property type="entry name" value="Serralysin-like metalloprotease, C-terminal"/>
    <property type="match status" value="2"/>
</dbReference>
<organism evidence="3 4">
    <name type="scientific">Floridaenema aerugineum BLCC-F46</name>
    <dbReference type="NCBI Taxonomy" id="3153654"/>
    <lineage>
        <taxon>Bacteria</taxon>
        <taxon>Bacillati</taxon>
        <taxon>Cyanobacteriota</taxon>
        <taxon>Cyanophyceae</taxon>
        <taxon>Oscillatoriophycideae</taxon>
        <taxon>Aerosakkonematales</taxon>
        <taxon>Aerosakkonemataceae</taxon>
        <taxon>Floridanema</taxon>
        <taxon>Floridanema aerugineum</taxon>
    </lineage>
</organism>
<reference evidence="3 4" key="1">
    <citation type="submission" date="2024-09" db="EMBL/GenBank/DDBJ databases">
        <title>Floridaenema gen nov. (Aerosakkonemataceae, Aerosakkonematales ord. nov., Cyanobacteria) from benthic tropical and subtropical fresh waters, with the description of four new species.</title>
        <authorList>
            <person name="Moretto J.A."/>
            <person name="Berthold D.E."/>
            <person name="Lefler F.W."/>
            <person name="Huang I.-S."/>
            <person name="Laughinghouse H. IV."/>
        </authorList>
    </citation>
    <scope>NUCLEOTIDE SEQUENCE [LARGE SCALE GENOMIC DNA]</scope>
    <source>
        <strain evidence="3 4">BLCC-F46</strain>
    </source>
</reference>
<dbReference type="Proteomes" id="UP001576774">
    <property type="component" value="Unassembled WGS sequence"/>
</dbReference>
<evidence type="ECO:0000313" key="3">
    <source>
        <dbReference type="EMBL" id="MFB2881044.1"/>
    </source>
</evidence>
<protein>
    <submittedName>
        <fullName evidence="3">Calcium-binding protein</fullName>
    </submittedName>
</protein>
<dbReference type="RefSeq" id="WP_413274038.1">
    <property type="nucleotide sequence ID" value="NZ_JBHFNQ010000216.1"/>
</dbReference>
<dbReference type="InterPro" id="IPR018511">
    <property type="entry name" value="Hemolysin-typ_Ca-bd_CS"/>
</dbReference>
<keyword evidence="4" id="KW-1185">Reference proteome</keyword>
<sequence length="518" mass="51096">MALITLTGGNDQAPPPAIAAGDTVLGLTGNDTITAPSNTEVNGNQGNDVLIGGGTGVTLFGGQGSDTLRSVSSSVLYGDKDNDSLFSVFADTLYGNLGNDTIVVAANSAAFGGQGNDLIEAVSSGAVGATLAGDKGDDIIKGAGTGGSKLYGDDVTITLTGEDGAGKDSIWAYGNDTAYGGGGNDSLVAFGGVKVMFGNQDDDILRFADTVTSGTGVTLYGGQGNDTLLGKGGGALLSGDKGNDSLVASVGTGNIFDTLVGGAGADSLVGTDQAEVLIGGSDSIPGLDTTTGADLINAKSGDDTIFAGGGGSTVSGGEGNDSMIGGAGSDSFLGGNGTDVLVGGAGSDSLQGWTGNDTLTGGAGADYFIFVGGTFATSAFFTDAAGIPPIAVPTNPSQIVSGDRIGLDSITDFETGVDKIVLDGQGTRFASVGFTNVADALFSSLNVTQAPGVALINATSNVQTIADQSSGLLVYNIADGSLWYNQNLTTTGSDQQAVQFLWLQPGLTNLSSTDFIIV</sequence>
<dbReference type="PROSITE" id="PS00330">
    <property type="entry name" value="HEMOLYSIN_CALCIUM"/>
    <property type="match status" value="1"/>
</dbReference>
<dbReference type="PANTHER" id="PTHR38340:SF1">
    <property type="entry name" value="S-LAYER PROTEIN"/>
    <property type="match status" value="1"/>
</dbReference>
<evidence type="ECO:0000256" key="2">
    <source>
        <dbReference type="ARBA" id="ARBA00022525"/>
    </source>
</evidence>
<gene>
    <name evidence="3" type="ORF">ACE1CC_29700</name>
</gene>
<accession>A0ABV4XE13</accession>
<dbReference type="InterPro" id="IPR001343">
    <property type="entry name" value="Hemolysn_Ca-bd"/>
</dbReference>
<dbReference type="Gene3D" id="2.160.20.160">
    <property type="match status" value="1"/>
</dbReference>
<dbReference type="Pfam" id="PF00353">
    <property type="entry name" value="HemolysinCabind"/>
    <property type="match status" value="8"/>
</dbReference>
<comment type="caution">
    <text evidence="3">The sequence shown here is derived from an EMBL/GenBank/DDBJ whole genome shotgun (WGS) entry which is preliminary data.</text>
</comment>
<dbReference type="SUPFAM" id="SSF51120">
    <property type="entry name" value="beta-Roll"/>
    <property type="match status" value="3"/>
</dbReference>
<dbReference type="InterPro" id="IPR011049">
    <property type="entry name" value="Serralysin-like_metalloprot_C"/>
</dbReference>
<dbReference type="EMBL" id="JBHFNQ010000216">
    <property type="protein sequence ID" value="MFB2881044.1"/>
    <property type="molecule type" value="Genomic_DNA"/>
</dbReference>
<name>A0ABV4XE13_9CYAN</name>
<keyword evidence="2" id="KW-0964">Secreted</keyword>
<proteinExistence type="predicted"/>
<dbReference type="PRINTS" id="PR00313">
    <property type="entry name" value="CABNDNGRPT"/>
</dbReference>